<dbReference type="InParanoid" id="A0A3M0CPM7"/>
<organism evidence="2 3">
    <name type="scientific">Eilatimonas milleporae</name>
    <dbReference type="NCBI Taxonomy" id="911205"/>
    <lineage>
        <taxon>Bacteria</taxon>
        <taxon>Pseudomonadati</taxon>
        <taxon>Pseudomonadota</taxon>
        <taxon>Alphaproteobacteria</taxon>
        <taxon>Kordiimonadales</taxon>
        <taxon>Kordiimonadaceae</taxon>
        <taxon>Eilatimonas</taxon>
    </lineage>
</organism>
<proteinExistence type="predicted"/>
<sequence>MRLLFCVLILICIPGPFTKADDSVSLIRSFMGTWHSDGDAFGGPATSTMTWAQALDGLFARLDYRIDMQRDGDVSVFRGTAYYRLGPATSFPAFWADTSGDLHPITMVRDGTALVSTWGLDSGKQGRTRYDLIAPDTIEVTDWIKTRSDGTEGWKQFNRNIFVREHPKG</sequence>
<reference evidence="2 3" key="1">
    <citation type="submission" date="2018-10" db="EMBL/GenBank/DDBJ databases">
        <title>Genomic Encyclopedia of Archaeal and Bacterial Type Strains, Phase II (KMG-II): from individual species to whole genera.</title>
        <authorList>
            <person name="Goeker M."/>
        </authorList>
    </citation>
    <scope>NUCLEOTIDE SEQUENCE [LARGE SCALE GENOMIC DNA]</scope>
    <source>
        <strain evidence="2 3">DSM 25217</strain>
    </source>
</reference>
<keyword evidence="1" id="KW-0732">Signal</keyword>
<evidence type="ECO:0000256" key="1">
    <source>
        <dbReference type="SAM" id="SignalP"/>
    </source>
</evidence>
<name>A0A3M0CPM7_9PROT</name>
<dbReference type="OrthoDB" id="8480395at2"/>
<evidence type="ECO:0000313" key="3">
    <source>
        <dbReference type="Proteomes" id="UP000271227"/>
    </source>
</evidence>
<dbReference type="Proteomes" id="UP000271227">
    <property type="component" value="Unassembled WGS sequence"/>
</dbReference>
<dbReference type="RefSeq" id="WP_147453499.1">
    <property type="nucleotide sequence ID" value="NZ_REFR01000010.1"/>
</dbReference>
<accession>A0A3M0CPM7</accession>
<feature type="chain" id="PRO_5017945362" description="DUF1579 domain-containing protein" evidence="1">
    <location>
        <begin position="20"/>
        <end position="169"/>
    </location>
</feature>
<feature type="signal peptide" evidence="1">
    <location>
        <begin position="1"/>
        <end position="19"/>
    </location>
</feature>
<gene>
    <name evidence="2" type="ORF">BXY39_1460</name>
</gene>
<dbReference type="EMBL" id="REFR01000010">
    <property type="protein sequence ID" value="RMB08819.1"/>
    <property type="molecule type" value="Genomic_DNA"/>
</dbReference>
<comment type="caution">
    <text evidence="2">The sequence shown here is derived from an EMBL/GenBank/DDBJ whole genome shotgun (WGS) entry which is preliminary data.</text>
</comment>
<dbReference type="AlphaFoldDB" id="A0A3M0CPM7"/>
<evidence type="ECO:0000313" key="2">
    <source>
        <dbReference type="EMBL" id="RMB08819.1"/>
    </source>
</evidence>
<keyword evidence="3" id="KW-1185">Reference proteome</keyword>
<evidence type="ECO:0008006" key="4">
    <source>
        <dbReference type="Google" id="ProtNLM"/>
    </source>
</evidence>
<protein>
    <recommendedName>
        <fullName evidence="4">DUF1579 domain-containing protein</fullName>
    </recommendedName>
</protein>